<evidence type="ECO:0000313" key="7">
    <source>
        <dbReference type="EMBL" id="AIJ06528.1"/>
    </source>
</evidence>
<evidence type="ECO:0000256" key="3">
    <source>
        <dbReference type="ARBA" id="ARBA00012528"/>
    </source>
</evidence>
<dbReference type="CDD" id="cd01949">
    <property type="entry name" value="GGDEF"/>
    <property type="match status" value="1"/>
</dbReference>
<dbReference type="GO" id="GO:0043709">
    <property type="term" value="P:cell adhesion involved in single-species biofilm formation"/>
    <property type="evidence" value="ECO:0007669"/>
    <property type="project" value="TreeGrafter"/>
</dbReference>
<feature type="transmembrane region" description="Helical" evidence="5">
    <location>
        <begin position="155"/>
        <end position="174"/>
    </location>
</feature>
<feature type="transmembrane region" description="Helical" evidence="5">
    <location>
        <begin position="130"/>
        <end position="149"/>
    </location>
</feature>
<proteinExistence type="predicted"/>
<dbReference type="KEGG" id="ete:ETEE_0042"/>
<dbReference type="SUPFAM" id="SSF55073">
    <property type="entry name" value="Nucleotide cyclase"/>
    <property type="match status" value="1"/>
</dbReference>
<organism evidence="7 8">
    <name type="scientific">Edwardsiella anguillarum ET080813</name>
    <dbReference type="NCBI Taxonomy" id="667120"/>
    <lineage>
        <taxon>Bacteria</taxon>
        <taxon>Pseudomonadati</taxon>
        <taxon>Pseudomonadota</taxon>
        <taxon>Gammaproteobacteria</taxon>
        <taxon>Enterobacterales</taxon>
        <taxon>Hafniaceae</taxon>
        <taxon>Edwardsiella</taxon>
    </lineage>
</organism>
<evidence type="ECO:0000256" key="2">
    <source>
        <dbReference type="ARBA" id="ARBA00004665"/>
    </source>
</evidence>
<accession>A0A076LJ07</accession>
<dbReference type="GeneID" id="33937882"/>
<dbReference type="Pfam" id="PF00990">
    <property type="entry name" value="GGDEF"/>
    <property type="match status" value="1"/>
</dbReference>
<evidence type="ECO:0000256" key="5">
    <source>
        <dbReference type="SAM" id="Phobius"/>
    </source>
</evidence>
<dbReference type="InterPro" id="IPR050469">
    <property type="entry name" value="Diguanylate_Cyclase"/>
</dbReference>
<dbReference type="RefSeq" id="WP_034165469.1">
    <property type="nucleotide sequence ID" value="NZ_CP006664.1"/>
</dbReference>
<dbReference type="SMART" id="SM00267">
    <property type="entry name" value="GGDEF"/>
    <property type="match status" value="1"/>
</dbReference>
<dbReference type="PANTHER" id="PTHR45138:SF9">
    <property type="entry name" value="DIGUANYLATE CYCLASE DGCM-RELATED"/>
    <property type="match status" value="1"/>
</dbReference>
<comment type="cofactor">
    <cofactor evidence="1">
        <name>Mg(2+)</name>
        <dbReference type="ChEBI" id="CHEBI:18420"/>
    </cofactor>
</comment>
<dbReference type="GO" id="GO:0052621">
    <property type="term" value="F:diguanylate cyclase activity"/>
    <property type="evidence" value="ECO:0007669"/>
    <property type="project" value="UniProtKB-EC"/>
</dbReference>
<feature type="domain" description="GGDEF" evidence="6">
    <location>
        <begin position="220"/>
        <end position="351"/>
    </location>
</feature>
<dbReference type="AlphaFoldDB" id="A0A076LJ07"/>
<feature type="transmembrane region" description="Helical" evidence="5">
    <location>
        <begin position="70"/>
        <end position="95"/>
    </location>
</feature>
<feature type="transmembrane region" description="Helical" evidence="5">
    <location>
        <begin position="9"/>
        <end position="28"/>
    </location>
</feature>
<dbReference type="FunFam" id="3.30.70.270:FF:000001">
    <property type="entry name" value="Diguanylate cyclase domain protein"/>
    <property type="match status" value="1"/>
</dbReference>
<comment type="pathway">
    <text evidence="2">Purine metabolism; 3',5'-cyclic di-GMP biosynthesis.</text>
</comment>
<dbReference type="GO" id="GO:0005886">
    <property type="term" value="C:plasma membrane"/>
    <property type="evidence" value="ECO:0007669"/>
    <property type="project" value="TreeGrafter"/>
</dbReference>
<dbReference type="InterPro" id="IPR000160">
    <property type="entry name" value="GGDEF_dom"/>
</dbReference>
<evidence type="ECO:0000313" key="8">
    <source>
        <dbReference type="Proteomes" id="UP000028681"/>
    </source>
</evidence>
<evidence type="ECO:0000259" key="6">
    <source>
        <dbReference type="PROSITE" id="PS50887"/>
    </source>
</evidence>
<evidence type="ECO:0000256" key="1">
    <source>
        <dbReference type="ARBA" id="ARBA00001946"/>
    </source>
</evidence>
<dbReference type="HOGENOM" id="CLU_000445_11_1_6"/>
<dbReference type="EC" id="2.7.7.65" evidence="3"/>
<dbReference type="Gene3D" id="3.30.70.270">
    <property type="match status" value="1"/>
</dbReference>
<dbReference type="PANTHER" id="PTHR45138">
    <property type="entry name" value="REGULATORY COMPONENTS OF SENSORY TRANSDUCTION SYSTEM"/>
    <property type="match status" value="1"/>
</dbReference>
<protein>
    <recommendedName>
        <fullName evidence="3">diguanylate cyclase</fullName>
        <ecNumber evidence="3">2.7.7.65</ecNumber>
    </recommendedName>
</protein>
<feature type="transmembrane region" description="Helical" evidence="5">
    <location>
        <begin position="101"/>
        <end position="123"/>
    </location>
</feature>
<sequence length="351" mass="39516">MSPLQSLDVLYINACVTYATLSVSYFALSKQGALGPASPLSGRILWGIVAGLLSWYLTGSKMYFTAQIHYTFEIVPMLLVTFFGGWCAGLTAWLLNFVTTGGFVLDNLFIGMMLAPVLMARVWRHNTLRTFILCISLVTLFRLLIVIPYVTQRIYLLDVLLHQTITYFCLLVCYQTLALKQRSISAYFTLSESALRDQLTQTNNRQGLQQQILRLEHSRSACCIAMIDIDNFKQINDRYGHLCGDRVLTAVAAIASQTLQSRDYMARFGGEEFVILFPGKTLERANARCEQIRQAICSTPIYLCHDQQIRATASFGLSYFDGRDSLQQAIARADGALYRAKRRGKNRVECA</sequence>
<keyword evidence="5" id="KW-0472">Membrane</keyword>
<dbReference type="InterPro" id="IPR029787">
    <property type="entry name" value="Nucleotide_cyclase"/>
</dbReference>
<comment type="catalytic activity">
    <reaction evidence="4">
        <text>2 GTP = 3',3'-c-di-GMP + 2 diphosphate</text>
        <dbReference type="Rhea" id="RHEA:24898"/>
        <dbReference type="ChEBI" id="CHEBI:33019"/>
        <dbReference type="ChEBI" id="CHEBI:37565"/>
        <dbReference type="ChEBI" id="CHEBI:58805"/>
        <dbReference type="EC" id="2.7.7.65"/>
    </reaction>
</comment>
<feature type="transmembrane region" description="Helical" evidence="5">
    <location>
        <begin position="40"/>
        <end position="58"/>
    </location>
</feature>
<gene>
    <name evidence="7" type="ORF">ETEE_0042</name>
</gene>
<dbReference type="GO" id="GO:1902201">
    <property type="term" value="P:negative regulation of bacterial-type flagellum-dependent cell motility"/>
    <property type="evidence" value="ECO:0007669"/>
    <property type="project" value="TreeGrafter"/>
</dbReference>
<dbReference type="PROSITE" id="PS50887">
    <property type="entry name" value="GGDEF"/>
    <property type="match status" value="1"/>
</dbReference>
<keyword evidence="5" id="KW-1133">Transmembrane helix</keyword>
<keyword evidence="5" id="KW-0812">Transmembrane</keyword>
<name>A0A076LJ07_9GAMM</name>
<evidence type="ECO:0000256" key="4">
    <source>
        <dbReference type="ARBA" id="ARBA00034247"/>
    </source>
</evidence>
<dbReference type="Proteomes" id="UP000028681">
    <property type="component" value="Chromosome"/>
</dbReference>
<dbReference type="EMBL" id="CP006664">
    <property type="protein sequence ID" value="AIJ06528.1"/>
    <property type="molecule type" value="Genomic_DNA"/>
</dbReference>
<dbReference type="InterPro" id="IPR043128">
    <property type="entry name" value="Rev_trsase/Diguanyl_cyclase"/>
</dbReference>
<reference evidence="7 8" key="1">
    <citation type="journal article" date="2012" name="PLoS ONE">
        <title>Edwardsiella comparative phylogenomics reveal the new intra/inter-species taxonomic relationships, virulence evolution and niche adaptation mechanisms.</title>
        <authorList>
            <person name="Yang M."/>
            <person name="Lv Y."/>
            <person name="Xiao J."/>
            <person name="Wu H."/>
            <person name="Zheng H."/>
            <person name="Liu Q."/>
            <person name="Zhang Y."/>
            <person name="Wang Q."/>
        </authorList>
    </citation>
    <scope>NUCLEOTIDE SEQUENCE [LARGE SCALE GENOMIC DNA]</scope>
    <source>
        <strain evidence="8">080813</strain>
    </source>
</reference>
<dbReference type="NCBIfam" id="TIGR00254">
    <property type="entry name" value="GGDEF"/>
    <property type="match status" value="1"/>
</dbReference>